<reference evidence="2 3" key="1">
    <citation type="journal article" date="2014" name="Genome Biol. Evol.">
        <title>Genome degeneration and adaptation in a nascent stage of symbiosis.</title>
        <authorList>
            <person name="Oakeson K.F."/>
            <person name="Gil R."/>
            <person name="Clayton A.L."/>
            <person name="Dunn D.M."/>
            <person name="von Niederhausern A.C."/>
            <person name="Hamil C."/>
            <person name="Aoyagi A."/>
            <person name="Duval B."/>
            <person name="Baca A."/>
            <person name="Silva F.J."/>
            <person name="Vallier A."/>
            <person name="Jackson D.G."/>
            <person name="Latorre A."/>
            <person name="Weiss R.B."/>
            <person name="Heddi A."/>
            <person name="Moya A."/>
            <person name="Dale C."/>
        </authorList>
    </citation>
    <scope>NUCLEOTIDE SEQUENCE [LARGE SCALE GENOMIC DNA]</scope>
    <source>
        <strain evidence="2 3">HS1</strain>
    </source>
</reference>
<evidence type="ECO:0000256" key="1">
    <source>
        <dbReference type="SAM" id="MobiDB-lite"/>
    </source>
</evidence>
<gene>
    <name evidence="2" type="ORF">Sant_3331</name>
</gene>
<dbReference type="RefSeq" id="WP_081730474.1">
    <property type="nucleotide sequence ID" value="NZ_CP006569.1"/>
</dbReference>
<name>W0I1J8_9GAMM</name>
<feature type="compositionally biased region" description="Basic and acidic residues" evidence="1">
    <location>
        <begin position="143"/>
        <end position="154"/>
    </location>
</feature>
<protein>
    <submittedName>
        <fullName evidence="2">Putative SopA-like secreted protein</fullName>
    </submittedName>
</protein>
<dbReference type="OrthoDB" id="6555661at2"/>
<feature type="compositionally biased region" description="Basic and acidic residues" evidence="1">
    <location>
        <begin position="306"/>
        <end position="321"/>
    </location>
</feature>
<dbReference type="KEGG" id="sod:Sant_3331"/>
<feature type="region of interest" description="Disordered" evidence="1">
    <location>
        <begin position="99"/>
        <end position="121"/>
    </location>
</feature>
<dbReference type="Pfam" id="PF14891">
    <property type="entry name" value="Peptidase_M91"/>
    <property type="match status" value="1"/>
</dbReference>
<organism evidence="2 3">
    <name type="scientific">Sodalis praecaptivus</name>
    <dbReference type="NCBI Taxonomy" id="1239307"/>
    <lineage>
        <taxon>Bacteria</taxon>
        <taxon>Pseudomonadati</taxon>
        <taxon>Pseudomonadota</taxon>
        <taxon>Gammaproteobacteria</taxon>
        <taxon>Enterobacterales</taxon>
        <taxon>Bruguierivoracaceae</taxon>
        <taxon>Sodalis</taxon>
    </lineage>
</organism>
<dbReference type="PATRIC" id="fig|1239307.3.peg.3670"/>
<evidence type="ECO:0000313" key="2">
    <source>
        <dbReference type="EMBL" id="AHF78323.1"/>
    </source>
</evidence>
<keyword evidence="3" id="KW-1185">Reference proteome</keyword>
<accession>W0I1J8</accession>
<feature type="region of interest" description="Disordered" evidence="1">
    <location>
        <begin position="135"/>
        <end position="158"/>
    </location>
</feature>
<proteinExistence type="predicted"/>
<evidence type="ECO:0000313" key="3">
    <source>
        <dbReference type="Proteomes" id="UP000019028"/>
    </source>
</evidence>
<dbReference type="EMBL" id="CP006569">
    <property type="protein sequence ID" value="AHF78323.1"/>
    <property type="molecule type" value="Genomic_DNA"/>
</dbReference>
<dbReference type="HOGENOM" id="CLU_249186_0_0_6"/>
<feature type="region of interest" description="Disordered" evidence="1">
    <location>
        <begin position="211"/>
        <end position="327"/>
    </location>
</feature>
<sequence>MKKFTVNNQYRKPIGKHVNWADDKQKSQLPFDDQVKLLASQPGLHSRNVTRHNVANLTLLAMTYLTNVQNSSLSAASSTPNPRALAFNDKGGNVNFKAPKPEIPSHENRLNHRPFPVEKGKSGTMIDIKKREMINNLSGSSNETRERTRTKTESHSLSFPQAEAMSVKAHSHPDRNSIRSSLIDCLKNSATAVAQQHAHVAVAEKNLPNSRASVTPAKTPVAWPSPAAKDKPEALNLPAKHAIPRQTTKKPLPAPERDPLKHSLLPKARPLRHAPQLQVGSRRARSLYGQNTLSDLEPPHPAVQQNDDRNIDHSAESGPDKTRHHKRERRALLNDIENVLDMLAVYRKQNHNELLSRSMSQWQNQQLAAWLNFPFSARNAKHIVANTLLFLVQDQVKQHAVAQKLLYSAGNYGGDDNEPLTVAEDEKVIYYWLSANLFPESIEQFILDTISSLQAENYKKRQGVVSVADLGMKITTEINRMFDFLNHEQQNVIADYLLHHTVSVDFPLFKIPEWQTLDVMSFDTQLIHVGLKYADIQNADPKRLNQNEYKAIGIALYEGIMTAKIPAMLAEHFLLPARIDIFYLSQTQPYRHREIVEWEHKKRLSNYFKHLGHHIQSNNIIEDYINIQKLWRTREQIAQSIKDDCLKKTEHHTLNNEIKGKFCIKKFYDNKGKVRKYYDLLPNDLEMYHMLVESMTKHYGQVIDLVLRNAFYNLSENEILFLAQATLSQIEATEYVITRERDKFNLSHRSSYRCKPHRLLLKAEMSAEARWYSIDFNGAPSVILRENNLDRYCNQDNPFRDRHDGNAKRSIYDPRIFPLNPNNSINNLKSHSEPIDVFFAGVVKHFKQQYFTVLYDSGFSQTAFEKFIGFLTSLIPFYNCAEEIENKHVAAATIDCSIDILSLIPGVGSLGKMLANLGRKTVLNLLRKTSIKAWTPRVLKKNIRKAFISALKSEYKMTEKYMKALTKAFMRQIDPGFELIYSIGRSGVRNIRKVLREFNHIPHVSSALYKLEKFSPMQPFLQGATSGKPLVVKHGQTRLSLLALEGRQFLQHPLYLANSVSTERFIRKKYVLSQLNYPLRVGPGELKNFGHCIAKRDGIKRKCVKAFNYLSLNQKLIRADNHLRLNDLIQASPFLHQSYKLLGLTKKRAIPAFANSYENYLTKLFSVSTIGALDSLSEVEIIERWIEFNVKHAAKPALDELKSFTIKTLAHSEVFVAEQTIRIRYRRLHGAITSLSTTPVARYANGPNSRAKVYDPSASANPIQAPTAGEEASTATHGIIIHGNQRFQTEVIKHLDTINTLPSGKRLIERLEHKKVDIIPPSYSDVRRVVSKQGEKVFLSDNSCNGKSIIFDPENDIMGTNVEDLANEPWRARNPAIALYHEMLHSYFHYHHQNIYDLTGKKVFKVNGGSTLLDEARITGTVYKHKGHEFNFYDSGYLSTIDDDTKYFTENNFRKELAQLYRHDHYYIRPVYGSGAEQIRIKQYKIKLSK</sequence>
<dbReference type="Proteomes" id="UP000019028">
    <property type="component" value="Chromosome"/>
</dbReference>
<dbReference type="InterPro" id="IPR028208">
    <property type="entry name" value="Effector_pro_NleD-like"/>
</dbReference>